<feature type="transmembrane region" description="Helical" evidence="1">
    <location>
        <begin position="345"/>
        <end position="366"/>
    </location>
</feature>
<evidence type="ECO:0000313" key="2">
    <source>
        <dbReference type="EMBL" id="GIL79924.1"/>
    </source>
</evidence>
<feature type="non-terminal residue" evidence="2">
    <location>
        <position position="507"/>
    </location>
</feature>
<proteinExistence type="predicted"/>
<dbReference type="Proteomes" id="UP000747110">
    <property type="component" value="Unassembled WGS sequence"/>
</dbReference>
<organism evidence="2 3">
    <name type="scientific">Volvox reticuliferus</name>
    <dbReference type="NCBI Taxonomy" id="1737510"/>
    <lineage>
        <taxon>Eukaryota</taxon>
        <taxon>Viridiplantae</taxon>
        <taxon>Chlorophyta</taxon>
        <taxon>core chlorophytes</taxon>
        <taxon>Chlorophyceae</taxon>
        <taxon>CS clade</taxon>
        <taxon>Chlamydomonadales</taxon>
        <taxon>Volvocaceae</taxon>
        <taxon>Volvox</taxon>
    </lineage>
</organism>
<protein>
    <submittedName>
        <fullName evidence="2">Uncharacterized protein</fullName>
    </submittedName>
</protein>
<gene>
    <name evidence="2" type="ORF">Vretifemale_9155</name>
</gene>
<feature type="transmembrane region" description="Helical" evidence="1">
    <location>
        <begin position="378"/>
        <end position="398"/>
    </location>
</feature>
<sequence length="507" mass="53146">ELQSLAEAAVAAVAAPSSAAPTTAAAAVALNAALARRRRQLLDSFLLDAGIWTAAAAAAAQTRMPQGGLRADTNSPVMLQEQLHPRQRALLGANLLRFAVHGGLRATEAWLVQGLAELEPDLVDVEARGKRVGMDGLAAAACDSAVSAVAAAGAAADGGNSSVAPSCRISAPTSTSVSSSTMKAGLHVEGSCDGGGGNEAASATMVSESLALIRDEKGCEIRRRHANTTYVSDGVDRRTVPQTSGSLSAVRQGLETTRRLISPAAAAAAAVVVESTDLNGWEDWRLALRQVLNVRAANCSEEAEYQAYVAPWIINQEHVIQTFEILALLTLLFRARADLLNPVNITTLLGGLPGLVSLAAYLLLPPRAWQRAAVAVKLARYVTYMAAKALSVVLNLPLPPGVSSYQLGIGMVLHEGLLLPLACLLPLRAAIFVTITKVLPCMAMMLMSGVALNCLQAGLRCAAVAAVALPNTILCHTYLRVCFARWRRQTQRQRRTSDGGAAVAKLH</sequence>
<evidence type="ECO:0000256" key="1">
    <source>
        <dbReference type="SAM" id="Phobius"/>
    </source>
</evidence>
<keyword evidence="3" id="KW-1185">Reference proteome</keyword>
<dbReference type="OrthoDB" id="551619at2759"/>
<keyword evidence="1" id="KW-0812">Transmembrane</keyword>
<evidence type="ECO:0000313" key="3">
    <source>
        <dbReference type="Proteomes" id="UP000747110"/>
    </source>
</evidence>
<accession>A0A8J4FQ76</accession>
<dbReference type="AlphaFoldDB" id="A0A8J4FQ76"/>
<reference evidence="2" key="1">
    <citation type="journal article" date="2021" name="Proc. Natl. Acad. Sci. U.S.A.">
        <title>Three genomes in the algal genus Volvox reveal the fate of a haploid sex-determining region after a transition to homothallism.</title>
        <authorList>
            <person name="Yamamoto K."/>
            <person name="Hamaji T."/>
            <person name="Kawai-Toyooka H."/>
            <person name="Matsuzaki R."/>
            <person name="Takahashi F."/>
            <person name="Nishimura Y."/>
            <person name="Kawachi M."/>
            <person name="Noguchi H."/>
            <person name="Minakuchi Y."/>
            <person name="Umen J.G."/>
            <person name="Toyoda A."/>
            <person name="Nozaki H."/>
        </authorList>
    </citation>
    <scope>NUCLEOTIDE SEQUENCE</scope>
    <source>
        <strain evidence="2">NIES-3786</strain>
    </source>
</reference>
<keyword evidence="1" id="KW-1133">Transmembrane helix</keyword>
<comment type="caution">
    <text evidence="2">The sequence shown here is derived from an EMBL/GenBank/DDBJ whole genome shotgun (WGS) entry which is preliminary data.</text>
</comment>
<dbReference type="EMBL" id="BNCP01000016">
    <property type="protein sequence ID" value="GIL79924.1"/>
    <property type="molecule type" value="Genomic_DNA"/>
</dbReference>
<keyword evidence="1" id="KW-0472">Membrane</keyword>
<name>A0A8J4FQ76_9CHLO</name>